<dbReference type="RefSeq" id="WP_406786672.1">
    <property type="nucleotide sequence ID" value="NZ_JBJIAA010000004.1"/>
</dbReference>
<keyword evidence="5" id="KW-1133">Transmembrane helix</keyword>
<dbReference type="PROSITE" id="PS50111">
    <property type="entry name" value="CHEMOTAXIS_TRANSDUC_2"/>
    <property type="match status" value="1"/>
</dbReference>
<dbReference type="Gene3D" id="1.10.287.950">
    <property type="entry name" value="Methyl-accepting chemotaxis protein"/>
    <property type="match status" value="1"/>
</dbReference>
<dbReference type="PROSITE" id="PS50885">
    <property type="entry name" value="HAMP"/>
    <property type="match status" value="1"/>
</dbReference>
<dbReference type="InterPro" id="IPR024478">
    <property type="entry name" value="HlyB_4HB_MCP"/>
</dbReference>
<dbReference type="PANTHER" id="PTHR32089:SF112">
    <property type="entry name" value="LYSOZYME-LIKE PROTEIN-RELATED"/>
    <property type="match status" value="1"/>
</dbReference>
<evidence type="ECO:0000313" key="9">
    <source>
        <dbReference type="Proteomes" id="UP001623592"/>
    </source>
</evidence>
<feature type="compositionally biased region" description="Low complexity" evidence="4">
    <location>
        <begin position="327"/>
        <end position="340"/>
    </location>
</feature>
<dbReference type="EMBL" id="JBJIAA010000004">
    <property type="protein sequence ID" value="MFL0250007.1"/>
    <property type="molecule type" value="Genomic_DNA"/>
</dbReference>
<dbReference type="Pfam" id="PF00015">
    <property type="entry name" value="MCPsignal"/>
    <property type="match status" value="1"/>
</dbReference>
<dbReference type="InterPro" id="IPR004090">
    <property type="entry name" value="Chemotax_Me-accpt_rcpt"/>
</dbReference>
<sequence>MKVIGKLRIGPKFIIAFLIPVFFIIAVGLTGGFNLNRVSLGSNKMYKTDLKRVYYLEQIEQNLTEIRADLLKLVYQKDSSQMAEAINEIHNDENQNDGIIKKYQALSMDDSTKAKWEEIEAINEKYINTSNKVVDAVNASDFVEAQKQNSSNSKNRKEIFQKIDNLVSINLNEAKIDNNNNLQAYNNFILALLIIIVLGVVTSLALAVSITRDTKNCLSKINEAAKGMANYDFSSTIDIKRNDEFGDTDRFLSKAQENVKEIIKTIMGHSQDLSASSEELSATVEELSSKFESINESTKQISDQVEKTSSSSEELTASIEEINSNVSELSSSAGEQSSSSDKSKNNAVEIKNNGKESVKKVQDIYQNKKIDMVNSIEQGKVVEDIKQMANAIADISEQTNLLALNAAIEAARAGEHGKGFAVVADQVRELSEQSAESVEGIKNTIEKVQQAFKSLSDSANEVMIFMSEDIKPELEKFEKVGDKYYNDANFISSTSNKIASMAKYIDETIGQVSSAVQEVSNNAQIVTENTYDIKSGIEEANEGLQQVASTSQSQAELALKLNELVQKFKI</sequence>
<evidence type="ECO:0000256" key="5">
    <source>
        <dbReference type="SAM" id="Phobius"/>
    </source>
</evidence>
<dbReference type="CDD" id="cd06225">
    <property type="entry name" value="HAMP"/>
    <property type="match status" value="1"/>
</dbReference>
<feature type="region of interest" description="Disordered" evidence="4">
    <location>
        <begin position="293"/>
        <end position="353"/>
    </location>
</feature>
<feature type="compositionally biased region" description="Polar residues" evidence="4">
    <location>
        <begin position="293"/>
        <end position="326"/>
    </location>
</feature>
<keyword evidence="9" id="KW-1185">Reference proteome</keyword>
<keyword evidence="1 3" id="KW-0807">Transducer</keyword>
<organism evidence="8 9">
    <name type="scientific">Clostridium neuense</name>
    <dbReference type="NCBI Taxonomy" id="1728934"/>
    <lineage>
        <taxon>Bacteria</taxon>
        <taxon>Bacillati</taxon>
        <taxon>Bacillota</taxon>
        <taxon>Clostridia</taxon>
        <taxon>Eubacteriales</taxon>
        <taxon>Clostridiaceae</taxon>
        <taxon>Clostridium</taxon>
    </lineage>
</organism>
<proteinExistence type="inferred from homology"/>
<name>A0ABW8TCU6_9CLOT</name>
<dbReference type="Gene3D" id="6.10.340.10">
    <property type="match status" value="1"/>
</dbReference>
<feature type="domain" description="HAMP" evidence="7">
    <location>
        <begin position="212"/>
        <end position="264"/>
    </location>
</feature>
<gene>
    <name evidence="8" type="ORF">ACJDT4_06190</name>
</gene>
<keyword evidence="5" id="KW-0472">Membrane</keyword>
<feature type="transmembrane region" description="Helical" evidence="5">
    <location>
        <begin position="13"/>
        <end position="35"/>
    </location>
</feature>
<evidence type="ECO:0000256" key="2">
    <source>
        <dbReference type="ARBA" id="ARBA00029447"/>
    </source>
</evidence>
<evidence type="ECO:0000259" key="6">
    <source>
        <dbReference type="PROSITE" id="PS50111"/>
    </source>
</evidence>
<dbReference type="PRINTS" id="PR00260">
    <property type="entry name" value="CHEMTRNSDUCR"/>
</dbReference>
<evidence type="ECO:0000256" key="1">
    <source>
        <dbReference type="ARBA" id="ARBA00023224"/>
    </source>
</evidence>
<reference evidence="8 9" key="1">
    <citation type="submission" date="2024-11" db="EMBL/GenBank/DDBJ databases">
        <authorList>
            <person name="Heng Y.C."/>
            <person name="Lim A.C.H."/>
            <person name="Lee J.K.Y."/>
            <person name="Kittelmann S."/>
        </authorList>
    </citation>
    <scope>NUCLEOTIDE SEQUENCE [LARGE SCALE GENOMIC DNA]</scope>
    <source>
        <strain evidence="8 9">WILCCON 0114</strain>
    </source>
</reference>
<dbReference type="SMART" id="SM00283">
    <property type="entry name" value="MA"/>
    <property type="match status" value="1"/>
</dbReference>
<dbReference type="PANTHER" id="PTHR32089">
    <property type="entry name" value="METHYL-ACCEPTING CHEMOTAXIS PROTEIN MCPB"/>
    <property type="match status" value="1"/>
</dbReference>
<accession>A0ABW8TCU6</accession>
<comment type="caution">
    <text evidence="8">The sequence shown here is derived from an EMBL/GenBank/DDBJ whole genome shotgun (WGS) entry which is preliminary data.</text>
</comment>
<dbReference type="InterPro" id="IPR004089">
    <property type="entry name" value="MCPsignal_dom"/>
</dbReference>
<dbReference type="SUPFAM" id="SSF58104">
    <property type="entry name" value="Methyl-accepting chemotaxis protein (MCP) signaling domain"/>
    <property type="match status" value="1"/>
</dbReference>
<evidence type="ECO:0000259" key="7">
    <source>
        <dbReference type="PROSITE" id="PS50885"/>
    </source>
</evidence>
<feature type="transmembrane region" description="Helical" evidence="5">
    <location>
        <begin position="188"/>
        <end position="210"/>
    </location>
</feature>
<dbReference type="InterPro" id="IPR003660">
    <property type="entry name" value="HAMP_dom"/>
</dbReference>
<evidence type="ECO:0000313" key="8">
    <source>
        <dbReference type="EMBL" id="MFL0250007.1"/>
    </source>
</evidence>
<dbReference type="Pfam" id="PF12729">
    <property type="entry name" value="4HB_MCP_1"/>
    <property type="match status" value="1"/>
</dbReference>
<comment type="similarity">
    <text evidence="2">Belongs to the methyl-accepting chemotaxis (MCP) protein family.</text>
</comment>
<evidence type="ECO:0000256" key="3">
    <source>
        <dbReference type="PROSITE-ProRule" id="PRU00284"/>
    </source>
</evidence>
<protein>
    <submittedName>
        <fullName evidence="8">Methyl-accepting chemotaxis protein</fullName>
    </submittedName>
</protein>
<evidence type="ECO:0000256" key="4">
    <source>
        <dbReference type="SAM" id="MobiDB-lite"/>
    </source>
</evidence>
<feature type="domain" description="Methyl-accepting transducer" evidence="6">
    <location>
        <begin position="276"/>
        <end position="527"/>
    </location>
</feature>
<keyword evidence="5" id="KW-0812">Transmembrane</keyword>
<dbReference type="Proteomes" id="UP001623592">
    <property type="component" value="Unassembled WGS sequence"/>
</dbReference>